<keyword evidence="3" id="KW-1185">Reference proteome</keyword>
<organism evidence="2 3">
    <name type="scientific">Cichlidogyrus casuarinus</name>
    <dbReference type="NCBI Taxonomy" id="1844966"/>
    <lineage>
        <taxon>Eukaryota</taxon>
        <taxon>Metazoa</taxon>
        <taxon>Spiralia</taxon>
        <taxon>Lophotrochozoa</taxon>
        <taxon>Platyhelminthes</taxon>
        <taxon>Monogenea</taxon>
        <taxon>Monopisthocotylea</taxon>
        <taxon>Dactylogyridea</taxon>
        <taxon>Ancyrocephalidae</taxon>
        <taxon>Cichlidogyrus</taxon>
    </lineage>
</organism>
<accession>A0ABD2QHH4</accession>
<evidence type="ECO:0000313" key="2">
    <source>
        <dbReference type="EMBL" id="KAL3318853.1"/>
    </source>
</evidence>
<sequence length="293" mass="33087">MLSTRKLPELNQAIKIKALMANFQKWLVNQKVESVSQNSKTTLKASSSLTNSGSLSASSATMSSINSKDSTYIATHNGKLGPQLLALLLEVFQFLHFPASPRTGTSSGRSTTSQQPATKLLKTRLRGDPQKTIVFTKNLSLKLNRELDQNSVQNSTLKEIEAFLLISLREKFNTFMQISVEETGLTAAEIMKLPDSEMNSVLSRVMRSERSMKKSRAKKQATLEDRSELLLLLQNAAFCPMNFKILFFLQFLIENGPKENRPFADNDLIFYVEISRFKVTPFFNLIHLCPRNW</sequence>
<name>A0ABD2QHH4_9PLAT</name>
<gene>
    <name evidence="2" type="ORF">Ciccas_002482</name>
</gene>
<proteinExistence type="predicted"/>
<comment type="caution">
    <text evidence="2">The sequence shown here is derived from an EMBL/GenBank/DDBJ whole genome shotgun (WGS) entry which is preliminary data.</text>
</comment>
<dbReference type="EMBL" id="JBJKFK010000196">
    <property type="protein sequence ID" value="KAL3318853.1"/>
    <property type="molecule type" value="Genomic_DNA"/>
</dbReference>
<protein>
    <submittedName>
        <fullName evidence="2">Uncharacterized protein</fullName>
    </submittedName>
</protein>
<reference evidence="2 3" key="1">
    <citation type="submission" date="2024-11" db="EMBL/GenBank/DDBJ databases">
        <title>Adaptive evolution of stress response genes in parasites aligns with host niche diversity.</title>
        <authorList>
            <person name="Hahn C."/>
            <person name="Resl P."/>
        </authorList>
    </citation>
    <scope>NUCLEOTIDE SEQUENCE [LARGE SCALE GENOMIC DNA]</scope>
    <source>
        <strain evidence="2">EGGRZ-B1_66</strain>
        <tissue evidence="2">Body</tissue>
    </source>
</reference>
<evidence type="ECO:0000313" key="3">
    <source>
        <dbReference type="Proteomes" id="UP001626550"/>
    </source>
</evidence>
<dbReference type="Proteomes" id="UP001626550">
    <property type="component" value="Unassembled WGS sequence"/>
</dbReference>
<evidence type="ECO:0000256" key="1">
    <source>
        <dbReference type="SAM" id="MobiDB-lite"/>
    </source>
</evidence>
<dbReference type="AlphaFoldDB" id="A0ABD2QHH4"/>
<feature type="region of interest" description="Disordered" evidence="1">
    <location>
        <begin position="39"/>
        <end position="60"/>
    </location>
</feature>